<dbReference type="Pfam" id="PF08242">
    <property type="entry name" value="Methyltransf_12"/>
    <property type="match status" value="1"/>
</dbReference>
<dbReference type="EMBL" id="QXFU01003437">
    <property type="protein sequence ID" value="KAE8975385.1"/>
    <property type="molecule type" value="Genomic_DNA"/>
</dbReference>
<dbReference type="InterPro" id="IPR050508">
    <property type="entry name" value="Methyltransf_Superfamily"/>
</dbReference>
<gene>
    <name evidence="4" type="ORF">PR001_g25102</name>
    <name evidence="3" type="ORF">PR002_g25616</name>
</gene>
<organism evidence="4 5">
    <name type="scientific">Phytophthora rubi</name>
    <dbReference type="NCBI Taxonomy" id="129364"/>
    <lineage>
        <taxon>Eukaryota</taxon>
        <taxon>Sar</taxon>
        <taxon>Stramenopiles</taxon>
        <taxon>Oomycota</taxon>
        <taxon>Peronosporomycetes</taxon>
        <taxon>Peronosporales</taxon>
        <taxon>Peronosporaceae</taxon>
        <taxon>Phytophthora</taxon>
    </lineage>
</organism>
<dbReference type="PANTHER" id="PTHR42912">
    <property type="entry name" value="METHYLTRANSFERASE"/>
    <property type="match status" value="1"/>
</dbReference>
<dbReference type="Proteomes" id="UP000429607">
    <property type="component" value="Unassembled WGS sequence"/>
</dbReference>
<evidence type="ECO:0000313" key="6">
    <source>
        <dbReference type="Proteomes" id="UP000435112"/>
    </source>
</evidence>
<sequence>MADSADTNLDFVSVSTPGGSKMTLAPFNDNGATTTKNPKKRKADQADKPSASTSVSVSVSVSVSSDSWLRNLTRTGGGFWGNAYWYDLQLERRLPQAKAMLTQLVLALPPCDGKLLLDLCAGSGRAAAAVLEAYPTARLTLLDSSDQRLEMAAQRLEMLQPGVRSRTHFVTREVTPTHSTELWSEPVDVVVGCLAFHVLVERPAHYAQGGDEQEDAMSTEDKYEKLFRVVWHSLRPGGHVVLADHVGQLSLFKQLKALERAGFEDVGCAWCVDGSFNGFGRFEKVEFLWDLTARMGR</sequence>
<evidence type="ECO:0000313" key="4">
    <source>
        <dbReference type="EMBL" id="KAE8977534.1"/>
    </source>
</evidence>
<dbReference type="Proteomes" id="UP000435112">
    <property type="component" value="Unassembled WGS sequence"/>
</dbReference>
<dbReference type="InterPro" id="IPR029063">
    <property type="entry name" value="SAM-dependent_MTases_sf"/>
</dbReference>
<dbReference type="PANTHER" id="PTHR42912:SF80">
    <property type="entry name" value="METHYLTRANSFERASE DOMAIN-CONTAINING PROTEIN"/>
    <property type="match status" value="1"/>
</dbReference>
<dbReference type="InterPro" id="IPR013217">
    <property type="entry name" value="Methyltransf_12"/>
</dbReference>
<protein>
    <recommendedName>
        <fullName evidence="2">Methyltransferase type 12 domain-containing protein</fullName>
    </recommendedName>
</protein>
<feature type="region of interest" description="Disordered" evidence="1">
    <location>
        <begin position="1"/>
        <end position="51"/>
    </location>
</feature>
<feature type="domain" description="Methyltransferase type 12" evidence="2">
    <location>
        <begin position="117"/>
        <end position="205"/>
    </location>
</feature>
<dbReference type="GO" id="GO:0008168">
    <property type="term" value="F:methyltransferase activity"/>
    <property type="evidence" value="ECO:0007669"/>
    <property type="project" value="TreeGrafter"/>
</dbReference>
<dbReference type="SUPFAM" id="SSF53335">
    <property type="entry name" value="S-adenosyl-L-methionine-dependent methyltransferases"/>
    <property type="match status" value="1"/>
</dbReference>
<dbReference type="OrthoDB" id="6770063at2759"/>
<evidence type="ECO:0000256" key="1">
    <source>
        <dbReference type="SAM" id="MobiDB-lite"/>
    </source>
</evidence>
<evidence type="ECO:0000313" key="5">
    <source>
        <dbReference type="Proteomes" id="UP000429607"/>
    </source>
</evidence>
<dbReference type="AlphaFoldDB" id="A0A6A3IBT8"/>
<reference evidence="5 6" key="1">
    <citation type="submission" date="2018-09" db="EMBL/GenBank/DDBJ databases">
        <title>Genomic investigation of the strawberry pathogen Phytophthora fragariae indicates pathogenicity is determined by transcriptional variation in three key races.</title>
        <authorList>
            <person name="Adams T.M."/>
            <person name="Armitage A.D."/>
            <person name="Sobczyk M.K."/>
            <person name="Bates H.J."/>
            <person name="Dunwell J.M."/>
            <person name="Nellist C.F."/>
            <person name="Harrison R.J."/>
        </authorList>
    </citation>
    <scope>NUCLEOTIDE SEQUENCE [LARGE SCALE GENOMIC DNA]</scope>
    <source>
        <strain evidence="4 5">SCRP249</strain>
        <strain evidence="3 6">SCRP324</strain>
    </source>
</reference>
<dbReference type="CDD" id="cd02440">
    <property type="entry name" value="AdoMet_MTases"/>
    <property type="match status" value="1"/>
</dbReference>
<dbReference type="Gene3D" id="3.40.50.150">
    <property type="entry name" value="Vaccinia Virus protein VP39"/>
    <property type="match status" value="1"/>
</dbReference>
<name>A0A6A3IBT8_9STRA</name>
<accession>A0A6A3IBT8</accession>
<dbReference type="EMBL" id="QXFV01003352">
    <property type="protein sequence ID" value="KAE8977534.1"/>
    <property type="molecule type" value="Genomic_DNA"/>
</dbReference>
<evidence type="ECO:0000259" key="2">
    <source>
        <dbReference type="Pfam" id="PF08242"/>
    </source>
</evidence>
<evidence type="ECO:0000313" key="3">
    <source>
        <dbReference type="EMBL" id="KAE8975385.1"/>
    </source>
</evidence>
<comment type="caution">
    <text evidence="4">The sequence shown here is derived from an EMBL/GenBank/DDBJ whole genome shotgun (WGS) entry which is preliminary data.</text>
</comment>
<proteinExistence type="predicted"/>